<evidence type="ECO:0000256" key="7">
    <source>
        <dbReference type="SAM" id="MobiDB-lite"/>
    </source>
</evidence>
<feature type="compositionally biased region" description="Basic and acidic residues" evidence="7">
    <location>
        <begin position="200"/>
        <end position="292"/>
    </location>
</feature>
<reference evidence="9" key="2">
    <citation type="submission" date="2019-07" db="EMBL/GenBank/DDBJ databases">
        <authorList>
            <person name="Yang Y."/>
            <person name="Bocs S."/>
            <person name="Baudouin L."/>
        </authorList>
    </citation>
    <scope>NUCLEOTIDE SEQUENCE</scope>
    <source>
        <tissue evidence="9">Spear leaf of Hainan Tall coconut</tissue>
    </source>
</reference>
<evidence type="ECO:0000256" key="2">
    <source>
        <dbReference type="ARBA" id="ARBA00005954"/>
    </source>
</evidence>
<dbReference type="GO" id="GO:0006397">
    <property type="term" value="P:mRNA processing"/>
    <property type="evidence" value="ECO:0007669"/>
    <property type="project" value="UniProtKB-KW"/>
</dbReference>
<dbReference type="InterPro" id="IPR013170">
    <property type="entry name" value="mRNA_splic_Cwf21_dom"/>
</dbReference>
<feature type="compositionally biased region" description="Basic and acidic residues" evidence="7">
    <location>
        <begin position="407"/>
        <end position="417"/>
    </location>
</feature>
<dbReference type="OrthoDB" id="10267305at2759"/>
<evidence type="ECO:0000256" key="1">
    <source>
        <dbReference type="ARBA" id="ARBA00004123"/>
    </source>
</evidence>
<feature type="compositionally biased region" description="Basic and acidic residues" evidence="7">
    <location>
        <begin position="464"/>
        <end position="475"/>
    </location>
</feature>
<feature type="domain" description="CWF21" evidence="8">
    <location>
        <begin position="58"/>
        <end position="101"/>
    </location>
</feature>
<dbReference type="EMBL" id="CM017882">
    <property type="protein sequence ID" value="KAG1364168.1"/>
    <property type="molecule type" value="Genomic_DNA"/>
</dbReference>
<feature type="compositionally biased region" description="Basic and acidic residues" evidence="7">
    <location>
        <begin position="701"/>
        <end position="756"/>
    </location>
</feature>
<dbReference type="Pfam" id="PF08312">
    <property type="entry name" value="cwf21"/>
    <property type="match status" value="1"/>
</dbReference>
<comment type="subcellular location">
    <subcellularLocation>
        <location evidence="1">Nucleus</location>
    </subcellularLocation>
</comment>
<evidence type="ECO:0000313" key="10">
    <source>
        <dbReference type="Proteomes" id="UP000797356"/>
    </source>
</evidence>
<feature type="compositionally biased region" description="Basic residues" evidence="7">
    <location>
        <begin position="453"/>
        <end position="463"/>
    </location>
</feature>
<feature type="compositionally biased region" description="Polar residues" evidence="7">
    <location>
        <begin position="655"/>
        <end position="671"/>
    </location>
</feature>
<evidence type="ECO:0000256" key="4">
    <source>
        <dbReference type="ARBA" id="ARBA00022728"/>
    </source>
</evidence>
<feature type="compositionally biased region" description="Basic and acidic residues" evidence="7">
    <location>
        <begin position="781"/>
        <end position="842"/>
    </location>
</feature>
<organism evidence="9 10">
    <name type="scientific">Cocos nucifera</name>
    <name type="common">Coconut palm</name>
    <dbReference type="NCBI Taxonomy" id="13894"/>
    <lineage>
        <taxon>Eukaryota</taxon>
        <taxon>Viridiplantae</taxon>
        <taxon>Streptophyta</taxon>
        <taxon>Embryophyta</taxon>
        <taxon>Tracheophyta</taxon>
        <taxon>Spermatophyta</taxon>
        <taxon>Magnoliopsida</taxon>
        <taxon>Liliopsida</taxon>
        <taxon>Arecaceae</taxon>
        <taxon>Arecoideae</taxon>
        <taxon>Cocoseae</taxon>
        <taxon>Attaleinae</taxon>
        <taxon>Cocos</taxon>
    </lineage>
</organism>
<feature type="compositionally biased region" description="Basic and acidic residues" evidence="7">
    <location>
        <begin position="675"/>
        <end position="688"/>
    </location>
</feature>
<keyword evidence="10" id="KW-1185">Reference proteome</keyword>
<comment type="similarity">
    <text evidence="2">Belongs to the CWC21 family.</text>
</comment>
<dbReference type="Gene3D" id="6.10.140.420">
    <property type="match status" value="1"/>
</dbReference>
<feature type="compositionally biased region" description="Acidic residues" evidence="7">
    <location>
        <begin position="181"/>
        <end position="199"/>
    </location>
</feature>
<dbReference type="PANTHER" id="PTHR36562">
    <property type="entry name" value="SERINE/ARGININE REPETITIVE MATRIX 2"/>
    <property type="match status" value="1"/>
</dbReference>
<proteinExistence type="inferred from homology"/>
<protein>
    <submittedName>
        <fullName evidence="9">Protein starmaker</fullName>
    </submittedName>
</protein>
<evidence type="ECO:0000259" key="8">
    <source>
        <dbReference type="Pfam" id="PF08312"/>
    </source>
</evidence>
<evidence type="ECO:0000313" key="9">
    <source>
        <dbReference type="EMBL" id="KAG1364168.1"/>
    </source>
</evidence>
<evidence type="ECO:0000256" key="6">
    <source>
        <dbReference type="ARBA" id="ARBA00023242"/>
    </source>
</evidence>
<name>A0A8K0IQC0_COCNU</name>
<keyword evidence="4" id="KW-0747">Spliceosome</keyword>
<dbReference type="AlphaFoldDB" id="A0A8K0IQC0"/>
<dbReference type="PANTHER" id="PTHR36562:SF5">
    <property type="entry name" value="SERINE_ARGININE REPETITIVE MATRIX 2"/>
    <property type="match status" value="1"/>
</dbReference>
<feature type="compositionally biased region" description="Basic and acidic residues" evidence="7">
    <location>
        <begin position="559"/>
        <end position="571"/>
    </location>
</feature>
<evidence type="ECO:0000256" key="5">
    <source>
        <dbReference type="ARBA" id="ARBA00023187"/>
    </source>
</evidence>
<feature type="compositionally biased region" description="Basic and acidic residues" evidence="7">
    <location>
        <begin position="763"/>
        <end position="774"/>
    </location>
</feature>
<feature type="compositionally biased region" description="Polar residues" evidence="7">
    <location>
        <begin position="626"/>
        <end position="639"/>
    </location>
</feature>
<feature type="region of interest" description="Disordered" evidence="7">
    <location>
        <begin position="173"/>
        <end position="842"/>
    </location>
</feature>
<feature type="compositionally biased region" description="Basic residues" evidence="7">
    <location>
        <begin position="418"/>
        <end position="433"/>
    </location>
</feature>
<feature type="compositionally biased region" description="Polar residues" evidence="7">
    <location>
        <begin position="689"/>
        <end position="700"/>
    </location>
</feature>
<feature type="compositionally biased region" description="Basic and acidic residues" evidence="7">
    <location>
        <begin position="489"/>
        <end position="504"/>
    </location>
</feature>
<reference evidence="9" key="1">
    <citation type="journal article" date="2017" name="Gigascience">
        <title>The genome draft of coconut (Cocos nucifera).</title>
        <authorList>
            <person name="Xiao Y."/>
            <person name="Xu P."/>
            <person name="Fan H."/>
            <person name="Baudouin L."/>
            <person name="Xia W."/>
            <person name="Bocs S."/>
            <person name="Xu J."/>
            <person name="Li Q."/>
            <person name="Guo A."/>
            <person name="Zhou L."/>
            <person name="Li J."/>
            <person name="Wu Y."/>
            <person name="Ma Z."/>
            <person name="Armero A."/>
            <person name="Issali A.E."/>
            <person name="Liu N."/>
            <person name="Peng M."/>
            <person name="Yang Y."/>
        </authorList>
    </citation>
    <scope>NUCLEOTIDE SEQUENCE</scope>
    <source>
        <tissue evidence="9">Spear leaf of Hainan Tall coconut</tissue>
    </source>
</reference>
<feature type="compositionally biased region" description="Basic and acidic residues" evidence="7">
    <location>
        <begin position="512"/>
        <end position="539"/>
    </location>
</feature>
<sequence>MYNGIGLQTPRGSGTNGYIQTNKFFVKPKAALARADAYSDGAGARPEGAIRKPNKDILEHDRKRQIQLRLLVLQETLADQGYTEDEIAEKLQETQKTLEAEAAAATADERSAAPPLPSKRFVSHIRFHVDNSGDYGKVYWSSKPWFSDTQTHHIAALKEKQLETLRAALKIEDRKKASEHEQEEENQDDKESDLEPGELVDEKYWEHKKNPKDSDQQQEKYDDGHVDAKRNKQGVERFGSKKGLKDVKEQEKKNNESRRSPSDEPKHHDKDIRKGKYKDSSDSDSRSVELERKKHGKSIHRHDSGDDSDFWSKKKHGKSAHRHDSDVWSKKQHGKRACRHDSEDDSDVPNSNKNKKMRFKKQGKKIENQETDDSDSVSDSSLDSDSDSDEENARREPQKYVKKHKWHDTDSDSDRNARDKKKHLGRQWTKNKRHDSDDSEPETDDKEKSRKQADKHRRPSRRYKSSDSESDDGKKNAINYRKHGKSSRRHDSKDSEYDTDDEKKLRTKVMGKHGESSKRRKTNDSHAGGEKKNAIDCKKHEKSRRRHDSEDSDYDTEDEKNIKKEMEDSKLSRRHMNYDFDSDSEKKNKSRSTSHESRHVRPRKVAEGKKDGNRRRRHDTDDESSYTDSGKETSGNQVMKYSKSKRKQDSVTDDGGSQSSEYSSDTNSDNCKSPAKQDRNITGRRDNNKNAGSSRQNGNDSVKREHLDTPKKAERTDQFESRRDRKDIDDHGSQEARKRRETEHRHPPAGLRESKSRSVGIVEVERRRESESRAHRNYHGSLEHRKREDSSVLQKVGDKRALEDHVNEDRYGSRRYGKDERNYDDCKRRRYEDSRQHRRQDR</sequence>
<dbReference type="Proteomes" id="UP000797356">
    <property type="component" value="Chromosome 11"/>
</dbReference>
<feature type="compositionally biased region" description="Acidic residues" evidence="7">
    <location>
        <begin position="369"/>
        <end position="390"/>
    </location>
</feature>
<dbReference type="InterPro" id="IPR051372">
    <property type="entry name" value="CWC21"/>
</dbReference>
<keyword evidence="6" id="KW-0539">Nucleus</keyword>
<comment type="caution">
    <text evidence="9">The sequence shown here is derived from an EMBL/GenBank/DDBJ whole genome shotgun (WGS) entry which is preliminary data.</text>
</comment>
<keyword evidence="3" id="KW-0507">mRNA processing</keyword>
<dbReference type="GO" id="GO:0008380">
    <property type="term" value="P:RNA splicing"/>
    <property type="evidence" value="ECO:0007669"/>
    <property type="project" value="UniProtKB-KW"/>
</dbReference>
<feature type="compositionally biased region" description="Basic and acidic residues" evidence="7">
    <location>
        <begin position="583"/>
        <end position="611"/>
    </location>
</feature>
<dbReference type="CDD" id="cd21373">
    <property type="entry name" value="cwf21_SRRM2-like"/>
    <property type="match status" value="1"/>
</dbReference>
<dbReference type="GO" id="GO:0005681">
    <property type="term" value="C:spliceosomal complex"/>
    <property type="evidence" value="ECO:0007669"/>
    <property type="project" value="UniProtKB-KW"/>
</dbReference>
<accession>A0A8K0IQC0</accession>
<feature type="compositionally biased region" description="Basic residues" evidence="7">
    <location>
        <begin position="353"/>
        <end position="363"/>
    </location>
</feature>
<gene>
    <name evidence="9" type="ORF">COCNU_11G009950</name>
</gene>
<evidence type="ECO:0000256" key="3">
    <source>
        <dbReference type="ARBA" id="ARBA00022664"/>
    </source>
</evidence>
<keyword evidence="5" id="KW-0508">mRNA splicing</keyword>